<dbReference type="Proteomes" id="UP000735874">
    <property type="component" value="Unassembled WGS sequence"/>
</dbReference>
<dbReference type="EMBL" id="RCMG01000009">
    <property type="protein sequence ID" value="KAG2868645.1"/>
    <property type="molecule type" value="Genomic_DNA"/>
</dbReference>
<dbReference type="Proteomes" id="UP000697107">
    <property type="component" value="Unassembled WGS sequence"/>
</dbReference>
<reference evidence="3" key="1">
    <citation type="submission" date="2018-10" db="EMBL/GenBank/DDBJ databases">
        <title>Effector identification in a new, highly contiguous assembly of the strawberry crown rot pathogen Phytophthora cactorum.</title>
        <authorList>
            <person name="Armitage A.D."/>
            <person name="Nellist C.F."/>
            <person name="Bates H."/>
            <person name="Vickerstaff R.J."/>
            <person name="Harrison R.J."/>
        </authorList>
    </citation>
    <scope>NUCLEOTIDE SEQUENCE</scope>
    <source>
        <strain evidence="1">15-7</strain>
        <strain evidence="2">4032</strain>
        <strain evidence="3">P415</strain>
    </source>
</reference>
<comment type="caution">
    <text evidence="3">The sequence shown here is derived from an EMBL/GenBank/DDBJ whole genome shotgun (WGS) entry which is preliminary data.</text>
</comment>
<evidence type="ECO:0000313" key="2">
    <source>
        <dbReference type="EMBL" id="KAG2940022.1"/>
    </source>
</evidence>
<feature type="non-terminal residue" evidence="3">
    <location>
        <position position="1"/>
    </location>
</feature>
<protein>
    <submittedName>
        <fullName evidence="3">Uncharacterized protein</fullName>
    </submittedName>
</protein>
<sequence>LELRQRDDVVGEVRGVLQLDFWVPLRRNYTS</sequence>
<gene>
    <name evidence="1" type="ORF">PC113_g842</name>
    <name evidence="2" type="ORF">PC115_g2781</name>
    <name evidence="3" type="ORF">PC118_g2663</name>
</gene>
<evidence type="ECO:0000313" key="3">
    <source>
        <dbReference type="EMBL" id="KAG2996029.1"/>
    </source>
</evidence>
<dbReference type="EMBL" id="RCMI01000043">
    <property type="protein sequence ID" value="KAG2940022.1"/>
    <property type="molecule type" value="Genomic_DNA"/>
</dbReference>
<evidence type="ECO:0000313" key="4">
    <source>
        <dbReference type="Proteomes" id="UP000697107"/>
    </source>
</evidence>
<dbReference type="AlphaFoldDB" id="A0A8T1LDM9"/>
<evidence type="ECO:0000313" key="1">
    <source>
        <dbReference type="EMBL" id="KAG2868645.1"/>
    </source>
</evidence>
<proteinExistence type="predicted"/>
<organism evidence="3 4">
    <name type="scientific">Phytophthora cactorum</name>
    <dbReference type="NCBI Taxonomy" id="29920"/>
    <lineage>
        <taxon>Eukaryota</taxon>
        <taxon>Sar</taxon>
        <taxon>Stramenopiles</taxon>
        <taxon>Oomycota</taxon>
        <taxon>Peronosporomycetes</taxon>
        <taxon>Peronosporales</taxon>
        <taxon>Peronosporaceae</taxon>
        <taxon>Phytophthora</taxon>
    </lineage>
</organism>
<dbReference type="Proteomes" id="UP000774804">
    <property type="component" value="Unassembled WGS sequence"/>
</dbReference>
<dbReference type="EMBL" id="RCML01000041">
    <property type="protein sequence ID" value="KAG2996029.1"/>
    <property type="molecule type" value="Genomic_DNA"/>
</dbReference>
<name>A0A8T1LDM9_9STRA</name>
<accession>A0A8T1LDM9</accession>